<proteinExistence type="predicted"/>
<dbReference type="AlphaFoldDB" id="A0AAU7E7K8"/>
<dbReference type="GO" id="GO:0005886">
    <property type="term" value="C:plasma membrane"/>
    <property type="evidence" value="ECO:0007669"/>
    <property type="project" value="UniProtKB-SubCell"/>
</dbReference>
<keyword evidence="3" id="KW-1003">Cell membrane</keyword>
<feature type="transmembrane region" description="Helical" evidence="7">
    <location>
        <begin position="310"/>
        <end position="333"/>
    </location>
</feature>
<dbReference type="Pfam" id="PF01554">
    <property type="entry name" value="MatE"/>
    <property type="match status" value="2"/>
</dbReference>
<evidence type="ECO:0000256" key="6">
    <source>
        <dbReference type="ARBA" id="ARBA00023136"/>
    </source>
</evidence>
<dbReference type="RefSeq" id="WP_348518726.1">
    <property type="nucleotide sequence ID" value="NZ_CP155620.1"/>
</dbReference>
<evidence type="ECO:0000256" key="4">
    <source>
        <dbReference type="ARBA" id="ARBA00022692"/>
    </source>
</evidence>
<sequence>MSNLYHTLSPAKLFVKCALPNVISMAFMSLYYVIDGIFVGKYLGSNALAALGLIIPFVMMSFALADMIALGSAVQISMKLGIKKFKQARQIFSACVLIIFLLSCCIGVLEYFLAPFLIDFLNVSEEVKNLSKECMLVFAIFAPITMLSFALDNYLRICGKTTYSMMINIIIALSNIFLDYLFIVVFGWGLFSAALATCIGLSLGGILGILPFLIQDLDLKFTHFFIPLKLLKNIIYNGSSEFFNNISASLFSIFANLILLELGGTNAVAAFSIILYIDSFIVALIIAMSDAMQPALSYNYARKDFKRIKALLKITFVNAFIFSLISLVILLSFKENLVGLFAKTGDDEFIQFSAYALMIFTFNYFFAWFNILSASFLTAFNKPKLSLILSLSVNLFAPLCFLLILSLFFGLNGIWISSFAAELCMLFLAVFFLKKCFGDKI</sequence>
<feature type="transmembrane region" description="Helical" evidence="7">
    <location>
        <begin position="134"/>
        <end position="155"/>
    </location>
</feature>
<feature type="transmembrane region" description="Helical" evidence="7">
    <location>
        <begin position="242"/>
        <end position="262"/>
    </location>
</feature>
<dbReference type="GO" id="GO:0015297">
    <property type="term" value="F:antiporter activity"/>
    <property type="evidence" value="ECO:0007669"/>
    <property type="project" value="InterPro"/>
</dbReference>
<dbReference type="InterPro" id="IPR051327">
    <property type="entry name" value="MATE_MepA_subfamily"/>
</dbReference>
<name>A0AAU7E7K8_9BACT</name>
<keyword evidence="4 7" id="KW-0812">Transmembrane</keyword>
<feature type="transmembrane region" description="Helical" evidence="7">
    <location>
        <begin position="13"/>
        <end position="34"/>
    </location>
</feature>
<dbReference type="InterPro" id="IPR048279">
    <property type="entry name" value="MdtK-like"/>
</dbReference>
<evidence type="ECO:0000256" key="1">
    <source>
        <dbReference type="ARBA" id="ARBA00004651"/>
    </source>
</evidence>
<dbReference type="InterPro" id="IPR002528">
    <property type="entry name" value="MATE_fam"/>
</dbReference>
<gene>
    <name evidence="8" type="ORF">AAH949_01170</name>
</gene>
<feature type="transmembrane region" description="Helical" evidence="7">
    <location>
        <begin position="268"/>
        <end position="289"/>
    </location>
</feature>
<comment type="subcellular location">
    <subcellularLocation>
        <location evidence="1">Cell membrane</location>
        <topology evidence="1">Multi-pass membrane protein</topology>
    </subcellularLocation>
</comment>
<evidence type="ECO:0000313" key="8">
    <source>
        <dbReference type="EMBL" id="XBJ29475.1"/>
    </source>
</evidence>
<dbReference type="PANTHER" id="PTHR43823:SF3">
    <property type="entry name" value="MULTIDRUG EXPORT PROTEIN MEPA"/>
    <property type="match status" value="1"/>
</dbReference>
<keyword evidence="6 7" id="KW-0472">Membrane</keyword>
<organism evidence="8">
    <name type="scientific">Campylobacter sp. CCS1377</name>
    <dbReference type="NCBI Taxonomy" id="3158229"/>
    <lineage>
        <taxon>Bacteria</taxon>
        <taxon>Pseudomonadati</taxon>
        <taxon>Campylobacterota</taxon>
        <taxon>Epsilonproteobacteria</taxon>
        <taxon>Campylobacterales</taxon>
        <taxon>Campylobacteraceae</taxon>
        <taxon>Campylobacter</taxon>
    </lineage>
</organism>
<evidence type="ECO:0000256" key="5">
    <source>
        <dbReference type="ARBA" id="ARBA00022989"/>
    </source>
</evidence>
<feature type="transmembrane region" description="Helical" evidence="7">
    <location>
        <begin position="91"/>
        <end position="114"/>
    </location>
</feature>
<dbReference type="GO" id="GO:0042910">
    <property type="term" value="F:xenobiotic transmembrane transporter activity"/>
    <property type="evidence" value="ECO:0007669"/>
    <property type="project" value="InterPro"/>
</dbReference>
<dbReference type="NCBIfam" id="TIGR00797">
    <property type="entry name" value="matE"/>
    <property type="match status" value="1"/>
</dbReference>
<protein>
    <submittedName>
        <fullName evidence="8">MATE family efflux transporter</fullName>
    </submittedName>
</protein>
<keyword evidence="5 7" id="KW-1133">Transmembrane helix</keyword>
<evidence type="ECO:0000256" key="7">
    <source>
        <dbReference type="SAM" id="Phobius"/>
    </source>
</evidence>
<feature type="transmembrane region" description="Helical" evidence="7">
    <location>
        <begin position="353"/>
        <end position="380"/>
    </location>
</feature>
<reference evidence="8" key="1">
    <citation type="submission" date="2024-05" db="EMBL/GenBank/DDBJ databases">
        <title>Campylobacter coli isolated from environmental waters in Slovenia.</title>
        <authorList>
            <person name="Zautner A.E."/>
            <person name="Bunk B."/>
            <person name="Riedel T."/>
            <person name="Sproeer C."/>
        </authorList>
    </citation>
    <scope>NUCLEOTIDE SEQUENCE</scope>
    <source>
        <strain evidence="8">CCS1377</strain>
    </source>
</reference>
<dbReference type="EMBL" id="CP155620">
    <property type="protein sequence ID" value="XBJ29475.1"/>
    <property type="molecule type" value="Genomic_DNA"/>
</dbReference>
<feature type="transmembrane region" description="Helical" evidence="7">
    <location>
        <begin position="387"/>
        <end position="408"/>
    </location>
</feature>
<accession>A0AAU7E7K8</accession>
<feature type="transmembrane region" description="Helical" evidence="7">
    <location>
        <begin position="414"/>
        <end position="433"/>
    </location>
</feature>
<feature type="transmembrane region" description="Helical" evidence="7">
    <location>
        <begin position="194"/>
        <end position="214"/>
    </location>
</feature>
<evidence type="ECO:0000256" key="3">
    <source>
        <dbReference type="ARBA" id="ARBA00022475"/>
    </source>
</evidence>
<feature type="transmembrane region" description="Helical" evidence="7">
    <location>
        <begin position="167"/>
        <end position="188"/>
    </location>
</feature>
<keyword evidence="2" id="KW-0813">Transport</keyword>
<dbReference type="PIRSF" id="PIRSF006603">
    <property type="entry name" value="DinF"/>
    <property type="match status" value="1"/>
</dbReference>
<feature type="transmembrane region" description="Helical" evidence="7">
    <location>
        <begin position="46"/>
        <end position="70"/>
    </location>
</feature>
<dbReference type="PANTHER" id="PTHR43823">
    <property type="entry name" value="SPORULATION PROTEIN YKVU"/>
    <property type="match status" value="1"/>
</dbReference>
<evidence type="ECO:0000256" key="2">
    <source>
        <dbReference type="ARBA" id="ARBA00022448"/>
    </source>
</evidence>